<dbReference type="EMBL" id="CAJOBE010042726">
    <property type="protein sequence ID" value="CAF4331652.1"/>
    <property type="molecule type" value="Genomic_DNA"/>
</dbReference>
<proteinExistence type="predicted"/>
<dbReference type="AlphaFoldDB" id="A0A820JQZ4"/>
<feature type="non-terminal residue" evidence="1">
    <location>
        <position position="37"/>
    </location>
</feature>
<accession>A0A820JQZ4</accession>
<gene>
    <name evidence="1" type="ORF">FNK824_LOCUS41701</name>
</gene>
<organism evidence="1 2">
    <name type="scientific">Rotaria sordida</name>
    <dbReference type="NCBI Taxonomy" id="392033"/>
    <lineage>
        <taxon>Eukaryota</taxon>
        <taxon>Metazoa</taxon>
        <taxon>Spiralia</taxon>
        <taxon>Gnathifera</taxon>
        <taxon>Rotifera</taxon>
        <taxon>Eurotatoria</taxon>
        <taxon>Bdelloidea</taxon>
        <taxon>Philodinida</taxon>
        <taxon>Philodinidae</taxon>
        <taxon>Rotaria</taxon>
    </lineage>
</organism>
<comment type="caution">
    <text evidence="1">The sequence shown here is derived from an EMBL/GenBank/DDBJ whole genome shotgun (WGS) entry which is preliminary data.</text>
</comment>
<dbReference type="Proteomes" id="UP000663874">
    <property type="component" value="Unassembled WGS sequence"/>
</dbReference>
<evidence type="ECO:0000313" key="1">
    <source>
        <dbReference type="EMBL" id="CAF4331652.1"/>
    </source>
</evidence>
<sequence>MLTRQCAAQLIASEFTRLSTIDIDYPDRLAIHHHFDR</sequence>
<name>A0A820JQZ4_9BILA</name>
<reference evidence="1" key="1">
    <citation type="submission" date="2021-02" db="EMBL/GenBank/DDBJ databases">
        <authorList>
            <person name="Nowell W R."/>
        </authorList>
    </citation>
    <scope>NUCLEOTIDE SEQUENCE</scope>
</reference>
<evidence type="ECO:0000313" key="2">
    <source>
        <dbReference type="Proteomes" id="UP000663874"/>
    </source>
</evidence>
<protein>
    <submittedName>
        <fullName evidence="1">Uncharacterized protein</fullName>
    </submittedName>
</protein>